<evidence type="ECO:0000313" key="12">
    <source>
        <dbReference type="EMBL" id="RLQ82747.1"/>
    </source>
</evidence>
<reference evidence="12 13" key="1">
    <citation type="submission" date="2018-10" db="EMBL/GenBank/DDBJ databases">
        <authorList>
            <person name="Li J."/>
        </authorList>
    </citation>
    <scope>NUCLEOTIDE SEQUENCE [LARGE SCALE GENOMIC DNA]</scope>
    <source>
        <strain evidence="12 13">ZD1-4</strain>
    </source>
</reference>
<dbReference type="GO" id="GO:0005886">
    <property type="term" value="C:plasma membrane"/>
    <property type="evidence" value="ECO:0007669"/>
    <property type="project" value="UniProtKB-SubCell"/>
</dbReference>
<dbReference type="PANTHER" id="PTHR23513:SF9">
    <property type="entry name" value="ENTEROBACTIN EXPORTER ENTS"/>
    <property type="match status" value="1"/>
</dbReference>
<feature type="transmembrane region" description="Helical" evidence="10">
    <location>
        <begin position="171"/>
        <end position="193"/>
    </location>
</feature>
<feature type="transmembrane region" description="Helical" evidence="10">
    <location>
        <begin position="339"/>
        <end position="364"/>
    </location>
</feature>
<keyword evidence="13" id="KW-1185">Reference proteome</keyword>
<comment type="caution">
    <text evidence="12">The sequence shown here is derived from an EMBL/GenBank/DDBJ whole genome shotgun (WGS) entry which is preliminary data.</text>
</comment>
<dbReference type="PANTHER" id="PTHR23513">
    <property type="entry name" value="INTEGRAL MEMBRANE EFFLUX PROTEIN-RELATED"/>
    <property type="match status" value="1"/>
</dbReference>
<feature type="transmembrane region" description="Helical" evidence="10">
    <location>
        <begin position="93"/>
        <end position="119"/>
    </location>
</feature>
<keyword evidence="3" id="KW-1003">Cell membrane</keyword>
<dbReference type="CDD" id="cd06173">
    <property type="entry name" value="MFS_MefA_like"/>
    <property type="match status" value="1"/>
</dbReference>
<keyword evidence="4 10" id="KW-0812">Transmembrane</keyword>
<keyword evidence="2" id="KW-0813">Transport</keyword>
<keyword evidence="5 10" id="KW-1133">Transmembrane helix</keyword>
<dbReference type="EMBL" id="RCWJ01000003">
    <property type="protein sequence ID" value="RLQ82747.1"/>
    <property type="molecule type" value="Genomic_DNA"/>
</dbReference>
<protein>
    <recommendedName>
        <fullName evidence="8">Multidrug efflux pump Tap</fullName>
    </recommendedName>
</protein>
<dbReference type="AlphaFoldDB" id="A0A3L7IWZ0"/>
<evidence type="ECO:0000256" key="9">
    <source>
        <dbReference type="SAM" id="MobiDB-lite"/>
    </source>
</evidence>
<evidence type="ECO:0000256" key="1">
    <source>
        <dbReference type="ARBA" id="ARBA00004429"/>
    </source>
</evidence>
<feature type="transmembrane region" description="Helical" evidence="10">
    <location>
        <begin position="305"/>
        <end position="327"/>
    </location>
</feature>
<gene>
    <name evidence="12" type="ORF">D9V28_12410</name>
</gene>
<feature type="transmembrane region" description="Helical" evidence="10">
    <location>
        <begin position="371"/>
        <end position="390"/>
    </location>
</feature>
<organism evidence="12 13">
    <name type="scientific">Mycetocola zhadangensis</name>
    <dbReference type="NCBI Taxonomy" id="1164595"/>
    <lineage>
        <taxon>Bacteria</taxon>
        <taxon>Bacillati</taxon>
        <taxon>Actinomycetota</taxon>
        <taxon>Actinomycetes</taxon>
        <taxon>Micrococcales</taxon>
        <taxon>Microbacteriaceae</taxon>
        <taxon>Mycetocola</taxon>
    </lineage>
</organism>
<dbReference type="InterPro" id="IPR011701">
    <property type="entry name" value="MFS"/>
</dbReference>
<dbReference type="Proteomes" id="UP000282460">
    <property type="component" value="Unassembled WGS sequence"/>
</dbReference>
<dbReference type="OrthoDB" id="9793136at2"/>
<evidence type="ECO:0000256" key="8">
    <source>
        <dbReference type="ARBA" id="ARBA00040914"/>
    </source>
</evidence>
<feature type="region of interest" description="Disordered" evidence="9">
    <location>
        <begin position="1"/>
        <end position="43"/>
    </location>
</feature>
<sequence length="494" mass="50404">MGCGGDDGRHRNVSDVSRVARDVERDRRAGDEVGRAESTRCRGDPADAAHLQRVRSSAIRPAAAGVRRGNTAQGRTVSTATALPRTSRSLTPLVGLLAAELISKAGNAITMVAVPLYVLGTTGSALATGVAGVFATVPVVVGGALGGAVIDRFGYRSSSIVADVASGLTVLLIPVFALTSGLPFWLLLLLVFLSGLLDTPGDTAKTVLLPELAERSAAPIARAAGAQSAVQRSASMIGASTAGILVALAGATNSLLVNAATFVVSALLVAVCVPRTVARPLREDAEASYLRDLADGIRFLAKQPLLRGVVVMVMVTNAIDIAGITVIKPVFATGHSETGSLLGFMIGCFGAGALVGSAAFAVWGHRLAGRALFTWSFFFAGVPPYGAMLLDLPIPVLLGVFMASGLAAGAINPMLSTAMYALTPLPMRARVFGAMTAGVAAAMPLGSFLAGLAIAWIGFGPTVLFCAVLYGALTLLPLFGSRWKGLDAARGAGV</sequence>
<dbReference type="InterPro" id="IPR036259">
    <property type="entry name" value="MFS_trans_sf"/>
</dbReference>
<comment type="similarity">
    <text evidence="7">Belongs to the major facilitator superfamily. Drug:H(+) antiporter-3 (DHA3) (TC 2.A.1.21) family.</text>
</comment>
<dbReference type="GO" id="GO:0022857">
    <property type="term" value="F:transmembrane transporter activity"/>
    <property type="evidence" value="ECO:0007669"/>
    <property type="project" value="InterPro"/>
</dbReference>
<evidence type="ECO:0000256" key="6">
    <source>
        <dbReference type="ARBA" id="ARBA00023136"/>
    </source>
</evidence>
<dbReference type="Gene3D" id="1.20.1250.20">
    <property type="entry name" value="MFS general substrate transporter like domains"/>
    <property type="match status" value="1"/>
</dbReference>
<feature type="transmembrane region" description="Helical" evidence="10">
    <location>
        <begin position="434"/>
        <end position="456"/>
    </location>
</feature>
<feature type="domain" description="Major facilitator superfamily (MFS) profile" evidence="11">
    <location>
        <begin position="92"/>
        <end position="484"/>
    </location>
</feature>
<feature type="transmembrane region" description="Helical" evidence="10">
    <location>
        <begin position="125"/>
        <end position="150"/>
    </location>
</feature>
<feature type="transmembrane region" description="Helical" evidence="10">
    <location>
        <begin position="462"/>
        <end position="480"/>
    </location>
</feature>
<evidence type="ECO:0000259" key="11">
    <source>
        <dbReference type="PROSITE" id="PS50850"/>
    </source>
</evidence>
<dbReference type="SUPFAM" id="SSF103473">
    <property type="entry name" value="MFS general substrate transporter"/>
    <property type="match status" value="1"/>
</dbReference>
<dbReference type="Pfam" id="PF07690">
    <property type="entry name" value="MFS_1"/>
    <property type="match status" value="1"/>
</dbReference>
<feature type="transmembrane region" description="Helical" evidence="10">
    <location>
        <begin position="396"/>
        <end position="422"/>
    </location>
</feature>
<name>A0A3L7IWZ0_9MICO</name>
<evidence type="ECO:0000256" key="2">
    <source>
        <dbReference type="ARBA" id="ARBA00022448"/>
    </source>
</evidence>
<evidence type="ECO:0000256" key="5">
    <source>
        <dbReference type="ARBA" id="ARBA00022989"/>
    </source>
</evidence>
<evidence type="ECO:0000256" key="3">
    <source>
        <dbReference type="ARBA" id="ARBA00022475"/>
    </source>
</evidence>
<evidence type="ECO:0000256" key="10">
    <source>
        <dbReference type="SAM" id="Phobius"/>
    </source>
</evidence>
<proteinExistence type="inferred from homology"/>
<dbReference type="PROSITE" id="PS50850">
    <property type="entry name" value="MFS"/>
    <property type="match status" value="1"/>
</dbReference>
<comment type="subcellular location">
    <subcellularLocation>
        <location evidence="1">Cell inner membrane</location>
        <topology evidence="1">Multi-pass membrane protein</topology>
    </subcellularLocation>
</comment>
<dbReference type="InterPro" id="IPR020846">
    <property type="entry name" value="MFS_dom"/>
</dbReference>
<keyword evidence="6 10" id="KW-0472">Membrane</keyword>
<evidence type="ECO:0000313" key="13">
    <source>
        <dbReference type="Proteomes" id="UP000282460"/>
    </source>
</evidence>
<evidence type="ECO:0000256" key="4">
    <source>
        <dbReference type="ARBA" id="ARBA00022692"/>
    </source>
</evidence>
<feature type="transmembrane region" description="Helical" evidence="10">
    <location>
        <begin position="255"/>
        <end position="273"/>
    </location>
</feature>
<accession>A0A3L7IWZ0</accession>
<evidence type="ECO:0000256" key="7">
    <source>
        <dbReference type="ARBA" id="ARBA00038075"/>
    </source>
</evidence>